<gene>
    <name evidence="1" type="ORF">MONAX_5E007696</name>
</gene>
<accession>A0A5E4BZ61</accession>
<keyword evidence="2" id="KW-1185">Reference proteome</keyword>
<evidence type="ECO:0000313" key="2">
    <source>
        <dbReference type="Proteomes" id="UP000335636"/>
    </source>
</evidence>
<name>A0A5E4BZ61_MARMO</name>
<reference evidence="1" key="1">
    <citation type="submission" date="2019-04" db="EMBL/GenBank/DDBJ databases">
        <authorList>
            <person name="Alioto T."/>
            <person name="Alioto T."/>
        </authorList>
    </citation>
    <scope>NUCLEOTIDE SEQUENCE [LARGE SCALE GENOMIC DNA]</scope>
</reference>
<protein>
    <submittedName>
        <fullName evidence="1">Uncharacterized protein</fullName>
    </submittedName>
</protein>
<proteinExistence type="predicted"/>
<dbReference type="Proteomes" id="UP000335636">
    <property type="component" value="Unassembled WGS sequence"/>
</dbReference>
<organism evidence="1 2">
    <name type="scientific">Marmota monax</name>
    <name type="common">Woodchuck</name>
    <dbReference type="NCBI Taxonomy" id="9995"/>
    <lineage>
        <taxon>Eukaryota</taxon>
        <taxon>Metazoa</taxon>
        <taxon>Chordata</taxon>
        <taxon>Craniata</taxon>
        <taxon>Vertebrata</taxon>
        <taxon>Euteleostomi</taxon>
        <taxon>Mammalia</taxon>
        <taxon>Eutheria</taxon>
        <taxon>Euarchontoglires</taxon>
        <taxon>Glires</taxon>
        <taxon>Rodentia</taxon>
        <taxon>Sciuromorpha</taxon>
        <taxon>Sciuridae</taxon>
        <taxon>Xerinae</taxon>
        <taxon>Marmotini</taxon>
        <taxon>Marmota</taxon>
    </lineage>
</organism>
<sequence>LKLRNIPECECDMSAPNNSWPDFHQSVVLCPPRNLPYVPLFLTSPSQLLLLPSSLALNVTK</sequence>
<evidence type="ECO:0000313" key="1">
    <source>
        <dbReference type="EMBL" id="VTJ74914.1"/>
    </source>
</evidence>
<dbReference type="EMBL" id="CABDUW010000770">
    <property type="protein sequence ID" value="VTJ74914.1"/>
    <property type="molecule type" value="Genomic_DNA"/>
</dbReference>
<feature type="non-terminal residue" evidence="1">
    <location>
        <position position="1"/>
    </location>
</feature>
<dbReference type="AlphaFoldDB" id="A0A5E4BZ61"/>
<feature type="non-terminal residue" evidence="1">
    <location>
        <position position="61"/>
    </location>
</feature>
<comment type="caution">
    <text evidence="1">The sequence shown here is derived from an EMBL/GenBank/DDBJ whole genome shotgun (WGS) entry which is preliminary data.</text>
</comment>